<dbReference type="OrthoDB" id="4146887at2759"/>
<feature type="region of interest" description="Disordered" evidence="1">
    <location>
        <begin position="1"/>
        <end position="24"/>
    </location>
</feature>
<keyword evidence="3" id="KW-1185">Reference proteome</keyword>
<feature type="compositionally biased region" description="Low complexity" evidence="1">
    <location>
        <begin position="143"/>
        <end position="160"/>
    </location>
</feature>
<dbReference type="EMBL" id="LFJN01000004">
    <property type="protein sequence ID" value="KPI43768.1"/>
    <property type="molecule type" value="Genomic_DNA"/>
</dbReference>
<dbReference type="VEuPathDB" id="FungiDB:AB675_6500"/>
<feature type="region of interest" description="Disordered" evidence="1">
    <location>
        <begin position="94"/>
        <end position="249"/>
    </location>
</feature>
<name>A0A0N0NQD1_9EURO</name>
<dbReference type="Proteomes" id="UP000038010">
    <property type="component" value="Unassembled WGS sequence"/>
</dbReference>
<evidence type="ECO:0000313" key="2">
    <source>
        <dbReference type="EMBL" id="KPI43768.1"/>
    </source>
</evidence>
<feature type="compositionally biased region" description="Basic and acidic residues" evidence="1">
    <location>
        <begin position="187"/>
        <end position="211"/>
    </location>
</feature>
<dbReference type="GeneID" id="28738678"/>
<gene>
    <name evidence="2" type="ORF">AB675_6500</name>
</gene>
<proteinExistence type="predicted"/>
<protein>
    <submittedName>
        <fullName evidence="2">Uncharacterized protein</fullName>
    </submittedName>
</protein>
<feature type="compositionally biased region" description="Basic and acidic residues" evidence="1">
    <location>
        <begin position="94"/>
        <end position="105"/>
    </location>
</feature>
<dbReference type="AlphaFoldDB" id="A0A0N0NQD1"/>
<evidence type="ECO:0000313" key="3">
    <source>
        <dbReference type="Proteomes" id="UP000038010"/>
    </source>
</evidence>
<feature type="compositionally biased region" description="Low complexity" evidence="1">
    <location>
        <begin position="214"/>
        <end position="223"/>
    </location>
</feature>
<sequence length="305" mass="34046">MAGRDRGRRARDSSSESSSDEETFTHIQCWVPASDIDLVVLATYLKEFIDDTATIKPAPNPQNTSKQGFLIGARNTLSVAGCRDIIEDSRNWEKEKATRSYRRDPYSFNDSDTWHSRRKNGATPGHTNPRSKRKQPATDAPDSTSRSSATTQNQQRSTTNRHGRDPSPEPPPRPGHPPPDMLSTRIPKPDINKDMRKLSVQDQDTGREQQRKATSMTTTTDTTANRGARIQPSTSTTTTSSRHRDKVEDDTKAGVGFSVAASRRIDKTDKIGKIGMTDMHVDQNICDVEPNLENMTKSVQYVQAY</sequence>
<organism evidence="2 3">
    <name type="scientific">Cyphellophora attinorum</name>
    <dbReference type="NCBI Taxonomy" id="1664694"/>
    <lineage>
        <taxon>Eukaryota</taxon>
        <taxon>Fungi</taxon>
        <taxon>Dikarya</taxon>
        <taxon>Ascomycota</taxon>
        <taxon>Pezizomycotina</taxon>
        <taxon>Eurotiomycetes</taxon>
        <taxon>Chaetothyriomycetidae</taxon>
        <taxon>Chaetothyriales</taxon>
        <taxon>Cyphellophoraceae</taxon>
        <taxon>Cyphellophora</taxon>
    </lineage>
</organism>
<dbReference type="RefSeq" id="XP_018003731.1">
    <property type="nucleotide sequence ID" value="XM_018146798.1"/>
</dbReference>
<feature type="compositionally biased region" description="Pro residues" evidence="1">
    <location>
        <begin position="168"/>
        <end position="180"/>
    </location>
</feature>
<comment type="caution">
    <text evidence="2">The sequence shown here is derived from an EMBL/GenBank/DDBJ whole genome shotgun (WGS) entry which is preliminary data.</text>
</comment>
<accession>A0A0N0NQD1</accession>
<evidence type="ECO:0000256" key="1">
    <source>
        <dbReference type="SAM" id="MobiDB-lite"/>
    </source>
</evidence>
<reference evidence="2 3" key="1">
    <citation type="submission" date="2015-06" db="EMBL/GenBank/DDBJ databases">
        <title>Draft genome of the ant-associated black yeast Phialophora attae CBS 131958.</title>
        <authorList>
            <person name="Moreno L.F."/>
            <person name="Stielow B.J."/>
            <person name="de Hoog S."/>
            <person name="Vicente V.A."/>
            <person name="Weiss V.A."/>
            <person name="de Vries M."/>
            <person name="Cruz L.M."/>
            <person name="Souza E.M."/>
        </authorList>
    </citation>
    <scope>NUCLEOTIDE SEQUENCE [LARGE SCALE GENOMIC DNA]</scope>
    <source>
        <strain evidence="2 3">CBS 131958</strain>
    </source>
</reference>